<dbReference type="GO" id="GO:0016491">
    <property type="term" value="F:oxidoreductase activity"/>
    <property type="evidence" value="ECO:0007669"/>
    <property type="project" value="UniProtKB-KW"/>
</dbReference>
<comment type="similarity">
    <text evidence="1">Belongs to the class-II pyridine nucleotide-disulfide oxidoreductase family.</text>
</comment>
<dbReference type="GeneID" id="25313628"/>
<reference evidence="5 6" key="1">
    <citation type="submission" date="2015-04" db="EMBL/GenBank/DDBJ databases">
        <authorList>
            <person name="Heijne W.H."/>
            <person name="Fedorova N.D."/>
            <person name="Nierman W.C."/>
            <person name="Vollebregt A.W."/>
            <person name="Zhao Z."/>
            <person name="Wu L."/>
            <person name="Kumar M."/>
            <person name="Stam H."/>
            <person name="van den Berg M.A."/>
            <person name="Pel H.J."/>
        </authorList>
    </citation>
    <scope>NUCLEOTIDE SEQUENCE [LARGE SCALE GENOMIC DNA]</scope>
    <source>
        <strain evidence="5 6">CBS 393.64</strain>
    </source>
</reference>
<dbReference type="PRINTS" id="PR00469">
    <property type="entry name" value="PNDRDTASEII"/>
</dbReference>
<dbReference type="Pfam" id="PF07992">
    <property type="entry name" value="Pyr_redox_2"/>
    <property type="match status" value="1"/>
</dbReference>
<accession>A0A0F4Z2F9</accession>
<comment type="caution">
    <text evidence="5">The sequence shown here is derived from an EMBL/GenBank/DDBJ whole genome shotgun (WGS) entry which is preliminary data.</text>
</comment>
<evidence type="ECO:0000259" key="4">
    <source>
        <dbReference type="Pfam" id="PF07992"/>
    </source>
</evidence>
<name>A0A0F4Z2F9_RASE3</name>
<dbReference type="InterPro" id="IPR036188">
    <property type="entry name" value="FAD/NAD-bd_sf"/>
</dbReference>
<sequence>MPSEPVDVLIIGGGPAGLTAALTLARQLHTAILFDSGSYRNGAASQMHMIPTWDNKSPADFKAAARKEILSNYSTIQIEEVEIAKAEKINDSLFQLLDANGKTWQGKKLILATGSADVYPDIPGYTDCWTKRIFHCLFCHGYEDRGSSSAGVLAVHSAAYAPLAIHFAENAAQLSSQVTIYTNGSQELGSQLEAALGAGEKKFKVDNRAISRLSLVETGEEPTAIKLEFADGTTTTETFLVHNPLTQVKGPFASQLGVEFSPSPIPGTGDIAANPPFHQTSVRGVFAAGDCITPYKVIAGAISSGCNAAVAASAQLLAENGGELMLNMESLTRECPELQTWLYLKVSEQSLQQVRLIILRRIGLHRRLPESFKTANNILSHMKRFD</sequence>
<dbReference type="InterPro" id="IPR050097">
    <property type="entry name" value="Ferredoxin-NADP_redctase_2"/>
</dbReference>
<protein>
    <submittedName>
        <fullName evidence="5">Thioredoxin reductase GliT-like protein</fullName>
    </submittedName>
</protein>
<keyword evidence="2" id="KW-0285">Flavoprotein</keyword>
<dbReference type="RefSeq" id="XP_013331306.1">
    <property type="nucleotide sequence ID" value="XM_013475852.1"/>
</dbReference>
<dbReference type="Gene3D" id="3.50.50.60">
    <property type="entry name" value="FAD/NAD(P)-binding domain"/>
    <property type="match status" value="2"/>
</dbReference>
<dbReference type="STRING" id="1408163.A0A0F4Z2F9"/>
<dbReference type="EMBL" id="LASV01000051">
    <property type="protein sequence ID" value="KKA24694.1"/>
    <property type="molecule type" value="Genomic_DNA"/>
</dbReference>
<dbReference type="OrthoDB" id="10260355at2759"/>
<evidence type="ECO:0000256" key="3">
    <source>
        <dbReference type="ARBA" id="ARBA00023002"/>
    </source>
</evidence>
<feature type="domain" description="FAD/NAD(P)-binding" evidence="4">
    <location>
        <begin position="7"/>
        <end position="304"/>
    </location>
</feature>
<dbReference type="Proteomes" id="UP000053958">
    <property type="component" value="Unassembled WGS sequence"/>
</dbReference>
<keyword evidence="3" id="KW-0560">Oxidoreductase</keyword>
<evidence type="ECO:0000313" key="5">
    <source>
        <dbReference type="EMBL" id="KKA24694.1"/>
    </source>
</evidence>
<dbReference type="AlphaFoldDB" id="A0A0F4Z2F9"/>
<dbReference type="InterPro" id="IPR023753">
    <property type="entry name" value="FAD/NAD-binding_dom"/>
</dbReference>
<evidence type="ECO:0000256" key="1">
    <source>
        <dbReference type="ARBA" id="ARBA00009333"/>
    </source>
</evidence>
<dbReference type="PANTHER" id="PTHR48105">
    <property type="entry name" value="THIOREDOXIN REDUCTASE 1-RELATED-RELATED"/>
    <property type="match status" value="1"/>
</dbReference>
<proteinExistence type="inferred from homology"/>
<dbReference type="SUPFAM" id="SSF51905">
    <property type="entry name" value="FAD/NAD(P)-binding domain"/>
    <property type="match status" value="1"/>
</dbReference>
<keyword evidence="6" id="KW-1185">Reference proteome</keyword>
<evidence type="ECO:0000256" key="2">
    <source>
        <dbReference type="ARBA" id="ARBA00022630"/>
    </source>
</evidence>
<dbReference type="PRINTS" id="PR00368">
    <property type="entry name" value="FADPNR"/>
</dbReference>
<gene>
    <name evidence="5" type="ORF">T310_1277</name>
</gene>
<evidence type="ECO:0000313" key="6">
    <source>
        <dbReference type="Proteomes" id="UP000053958"/>
    </source>
</evidence>
<organism evidence="5 6">
    <name type="scientific">Rasamsonia emersonii (strain ATCC 16479 / CBS 393.64 / IMI 116815)</name>
    <dbReference type="NCBI Taxonomy" id="1408163"/>
    <lineage>
        <taxon>Eukaryota</taxon>
        <taxon>Fungi</taxon>
        <taxon>Dikarya</taxon>
        <taxon>Ascomycota</taxon>
        <taxon>Pezizomycotina</taxon>
        <taxon>Eurotiomycetes</taxon>
        <taxon>Eurotiomycetidae</taxon>
        <taxon>Eurotiales</taxon>
        <taxon>Trichocomaceae</taxon>
        <taxon>Rasamsonia</taxon>
    </lineage>
</organism>
<dbReference type="GO" id="GO:0097237">
    <property type="term" value="P:cellular response to toxic substance"/>
    <property type="evidence" value="ECO:0007669"/>
    <property type="project" value="UniProtKB-ARBA"/>
</dbReference>